<dbReference type="PROSITE" id="PS00645">
    <property type="entry name" value="COMPLEX1_51K_2"/>
    <property type="match status" value="1"/>
</dbReference>
<evidence type="ECO:0000313" key="12">
    <source>
        <dbReference type="Proteomes" id="UP000235116"/>
    </source>
</evidence>
<keyword evidence="7" id="KW-0411">Iron-sulfur</keyword>
<dbReference type="Gene3D" id="3.40.50.11540">
    <property type="entry name" value="NADH-ubiquinone oxidoreductase 51kDa subunit"/>
    <property type="match status" value="1"/>
</dbReference>
<evidence type="ECO:0000256" key="5">
    <source>
        <dbReference type="ARBA" id="ARBA00022723"/>
    </source>
</evidence>
<dbReference type="EMBL" id="CP022684">
    <property type="protein sequence ID" value="AUM14523.1"/>
    <property type="molecule type" value="Genomic_DNA"/>
</dbReference>
<dbReference type="KEGG" id="kak:Kalk_19740"/>
<dbReference type="GO" id="GO:0046872">
    <property type="term" value="F:metal ion binding"/>
    <property type="evidence" value="ECO:0007669"/>
    <property type="project" value="UniProtKB-KW"/>
</dbReference>
<dbReference type="SUPFAM" id="SSF52833">
    <property type="entry name" value="Thioredoxin-like"/>
    <property type="match status" value="1"/>
</dbReference>
<dbReference type="RefSeq" id="WP_101895896.1">
    <property type="nucleotide sequence ID" value="NZ_CP022684.1"/>
</dbReference>
<keyword evidence="5" id="KW-0479">Metal-binding</keyword>
<organism evidence="11 12">
    <name type="scientific">Ketobacter alkanivorans</name>
    <dbReference type="NCBI Taxonomy" id="1917421"/>
    <lineage>
        <taxon>Bacteria</taxon>
        <taxon>Pseudomonadati</taxon>
        <taxon>Pseudomonadota</taxon>
        <taxon>Gammaproteobacteria</taxon>
        <taxon>Pseudomonadales</taxon>
        <taxon>Ketobacteraceae</taxon>
        <taxon>Ketobacter</taxon>
    </lineage>
</organism>
<keyword evidence="12" id="KW-1185">Reference proteome</keyword>
<proteinExistence type="inferred from homology"/>
<evidence type="ECO:0000256" key="3">
    <source>
        <dbReference type="ARBA" id="ARBA00019901"/>
    </source>
</evidence>
<comment type="similarity">
    <text evidence="2">Belongs to the complex I 51 kDa subunit family.</text>
</comment>
<dbReference type="AlphaFoldDB" id="A0A2K9LQF6"/>
<dbReference type="PROSITE" id="PS00644">
    <property type="entry name" value="COMPLEX1_51K_1"/>
    <property type="match status" value="1"/>
</dbReference>
<dbReference type="SMART" id="SM00928">
    <property type="entry name" value="NADH_4Fe-4S"/>
    <property type="match status" value="1"/>
</dbReference>
<evidence type="ECO:0000256" key="6">
    <source>
        <dbReference type="ARBA" id="ARBA00023004"/>
    </source>
</evidence>
<dbReference type="InterPro" id="IPR037207">
    <property type="entry name" value="Nuop51_4Fe4S-bd_sf"/>
</dbReference>
<gene>
    <name evidence="11" type="ORF">Kalk_19740</name>
</gene>
<keyword evidence="6" id="KW-0408">Iron</keyword>
<dbReference type="PANTHER" id="PTHR43578:SF3">
    <property type="entry name" value="NADH-QUINONE OXIDOREDUCTASE SUBUNIT F"/>
    <property type="match status" value="1"/>
</dbReference>
<dbReference type="InterPro" id="IPR037225">
    <property type="entry name" value="Nuo51_FMN-bd_sf"/>
</dbReference>
<evidence type="ECO:0000256" key="4">
    <source>
        <dbReference type="ARBA" id="ARBA00022485"/>
    </source>
</evidence>
<dbReference type="InterPro" id="IPR019575">
    <property type="entry name" value="Nuop51_4Fe4S-bd"/>
</dbReference>
<evidence type="ECO:0000256" key="7">
    <source>
        <dbReference type="ARBA" id="ARBA00023014"/>
    </source>
</evidence>
<dbReference type="GO" id="GO:0008137">
    <property type="term" value="F:NADH dehydrogenase (ubiquinone) activity"/>
    <property type="evidence" value="ECO:0007669"/>
    <property type="project" value="InterPro"/>
</dbReference>
<name>A0A2K9LQF6_9GAMM</name>
<keyword evidence="4" id="KW-0004">4Fe-4S</keyword>
<accession>A0A2K9LQF6</accession>
<dbReference type="Gene3D" id="1.10.10.1590">
    <property type="entry name" value="NADH-quinone oxidoreductase subunit E"/>
    <property type="match status" value="1"/>
</dbReference>
<evidence type="ECO:0000256" key="1">
    <source>
        <dbReference type="ARBA" id="ARBA00001917"/>
    </source>
</evidence>
<evidence type="ECO:0000313" key="11">
    <source>
        <dbReference type="EMBL" id="AUM14523.1"/>
    </source>
</evidence>
<sequence length="560" mass="62188">MENSATEWFSRRSTYTAWSTESAERVLLQSHSAPFSPQRILQTLIVLQAFFGYIPPQAQEWLVRKTGTHIADIRSLLSFYSFLVDTPPPAFHLRFANNIIEQHAGLDELHERVQAELCGTDCIIETTSCIGLSDHPLPVLVNGFPVTRLDMNNVHDFCNLIRSKTPLECWPESWFGINNVVRHSGPLTRYQYIPGLGIKNAQGLTREQIIQQVGDAGLRGLGGAGFPTAFKWHWCEQQPEPIKYIVCNADEGEPGTFKDRFYLTKQMDRVIEGMAIAARAVGARKGYIYLRGEYLYLYQAIQQELQHAKQIGILNDLFEIELHLGAGAYICGEESALIESLQGKRGIPTSKPPYPGEKGLFGKPTVVNNVETFASVTYIFQEGSSAFHSMGTEKSKGSRLHSVSGDCEQPGLYELPQGTPLSKLLSLCGAKATQCVQVGGPSGQLLFPDQFDTTLDFEGPGHGGAIMIFDTSRSVMSITQNFSNFFRHESCGFCTPCRAGTVALTHLLERYTKLPENRQQTSKDLLELTELMNKSSHCGLGKTAGQPVASMLRWANDHDR</sequence>
<evidence type="ECO:0000256" key="8">
    <source>
        <dbReference type="ARBA" id="ARBA00031578"/>
    </source>
</evidence>
<dbReference type="InterPro" id="IPR011538">
    <property type="entry name" value="Nuo51_FMN-bd"/>
</dbReference>
<reference evidence="12" key="1">
    <citation type="submission" date="2017-08" db="EMBL/GenBank/DDBJ databases">
        <title>Direct submision.</title>
        <authorList>
            <person name="Kim S.-J."/>
            <person name="Rhee S.-K."/>
        </authorList>
    </citation>
    <scope>NUCLEOTIDE SEQUENCE [LARGE SCALE GENOMIC DNA]</scope>
    <source>
        <strain evidence="12">GI5</strain>
    </source>
</reference>
<dbReference type="InterPro" id="IPR001949">
    <property type="entry name" value="NADH-UbQ_OxRdtase_51kDa_CS"/>
</dbReference>
<evidence type="ECO:0000259" key="10">
    <source>
        <dbReference type="SMART" id="SM00928"/>
    </source>
</evidence>
<dbReference type="Gene3D" id="3.10.20.600">
    <property type="match status" value="1"/>
</dbReference>
<dbReference type="GO" id="GO:0010181">
    <property type="term" value="F:FMN binding"/>
    <property type="evidence" value="ECO:0007669"/>
    <property type="project" value="InterPro"/>
</dbReference>
<dbReference type="SUPFAM" id="SSF142984">
    <property type="entry name" value="Nqo1 middle domain-like"/>
    <property type="match status" value="1"/>
</dbReference>
<dbReference type="Pfam" id="PF01512">
    <property type="entry name" value="Complex1_51K"/>
    <property type="match status" value="1"/>
</dbReference>
<dbReference type="Gene3D" id="1.20.1440.230">
    <property type="entry name" value="NADH-ubiquinone oxidoreductase 51kDa subunit, iron-sulphur binding domain"/>
    <property type="match status" value="1"/>
</dbReference>
<evidence type="ECO:0000256" key="2">
    <source>
        <dbReference type="ARBA" id="ARBA00007523"/>
    </source>
</evidence>
<dbReference type="InterPro" id="IPR041921">
    <property type="entry name" value="NuoE_N"/>
</dbReference>
<dbReference type="Pfam" id="PF01257">
    <property type="entry name" value="2Fe-2S_thioredx"/>
    <property type="match status" value="1"/>
</dbReference>
<dbReference type="PANTHER" id="PTHR43578">
    <property type="entry name" value="NADH-QUINONE OXIDOREDUCTASE SUBUNIT F"/>
    <property type="match status" value="1"/>
</dbReference>
<dbReference type="SUPFAM" id="SSF140490">
    <property type="entry name" value="Nqo1C-terminal domain-like"/>
    <property type="match status" value="1"/>
</dbReference>
<evidence type="ECO:0000256" key="9">
    <source>
        <dbReference type="ARBA" id="ARBA00032787"/>
    </source>
</evidence>
<feature type="domain" description="NADH-ubiquinone oxidoreductase 51kDa subunit iron-sulphur binding" evidence="10">
    <location>
        <begin position="476"/>
        <end position="525"/>
    </location>
</feature>
<dbReference type="SUPFAM" id="SSF142019">
    <property type="entry name" value="Nqo1 FMN-binding domain-like"/>
    <property type="match status" value="1"/>
</dbReference>
<comment type="cofactor">
    <cofactor evidence="1">
        <name>FMN</name>
        <dbReference type="ChEBI" id="CHEBI:58210"/>
    </cofactor>
</comment>
<dbReference type="Proteomes" id="UP000235116">
    <property type="component" value="Chromosome"/>
</dbReference>
<dbReference type="GO" id="GO:0051539">
    <property type="term" value="F:4 iron, 4 sulfur cluster binding"/>
    <property type="evidence" value="ECO:0007669"/>
    <property type="project" value="UniProtKB-KW"/>
</dbReference>
<dbReference type="InterPro" id="IPR036249">
    <property type="entry name" value="Thioredoxin-like_sf"/>
</dbReference>
<dbReference type="Pfam" id="PF10589">
    <property type="entry name" value="NADH_4Fe-4S"/>
    <property type="match status" value="1"/>
</dbReference>
<protein>
    <recommendedName>
        <fullName evidence="3">NADH-quinone oxidoreductase subunit F</fullName>
    </recommendedName>
    <alternativeName>
        <fullName evidence="8">NADH dehydrogenase I subunit F</fullName>
    </alternativeName>
    <alternativeName>
        <fullName evidence="9">NDH-1 subunit F</fullName>
    </alternativeName>
</protein>